<dbReference type="GO" id="GO:0016491">
    <property type="term" value="F:oxidoreductase activity"/>
    <property type="evidence" value="ECO:0007669"/>
    <property type="project" value="UniProtKB-KW"/>
</dbReference>
<dbReference type="RefSeq" id="XP_025362258.1">
    <property type="nucleotide sequence ID" value="XM_025503952.1"/>
</dbReference>
<dbReference type="OrthoDB" id="1933717at2759"/>
<protein>
    <submittedName>
        <fullName evidence="5">Carbonyl reductase</fullName>
    </submittedName>
</protein>
<keyword evidence="2" id="KW-0521">NADP</keyword>
<evidence type="ECO:0000256" key="1">
    <source>
        <dbReference type="ARBA" id="ARBA00006484"/>
    </source>
</evidence>
<dbReference type="PANTHER" id="PTHR43963">
    <property type="entry name" value="CARBONYL REDUCTASE 1-RELATED"/>
    <property type="match status" value="1"/>
</dbReference>
<dbReference type="Gene3D" id="3.40.50.720">
    <property type="entry name" value="NAD(P)-binding Rossmann-like Domain"/>
    <property type="match status" value="1"/>
</dbReference>
<sequence>AIISGANQGVGNGVANRMARLWNEPQHLTIYFTSRNEQRGHDSLAKLKEDLKSEKVGDVSFEYHQLDITDEASRTKLLKDIKEKHGGLDILVNNAGIAGQGFDASVVEETLKTNYYSTVSMANEAVPIIRQGGRIVSVASMAGKLNGYGDELTQRFKAVSKQSEADQLMKEFYASVADGTHEQKGWKSAAYSVSKAGLIANHRALAKEVQPKGISVFTCCPGYVDTSMTKHKGVRTLDEGAVTPVACAFDAPESATGSFWENGKESTW</sequence>
<dbReference type="SUPFAM" id="SSF51735">
    <property type="entry name" value="NAD(P)-binding Rossmann-fold domains"/>
    <property type="match status" value="1"/>
</dbReference>
<proteinExistence type="inferred from homology"/>
<name>A0A316UQS5_9BASI</name>
<evidence type="ECO:0000313" key="6">
    <source>
        <dbReference type="Proteomes" id="UP000245884"/>
    </source>
</evidence>
<dbReference type="PRINTS" id="PR00080">
    <property type="entry name" value="SDRFAMILY"/>
</dbReference>
<evidence type="ECO:0000313" key="5">
    <source>
        <dbReference type="EMBL" id="PWN27646.1"/>
    </source>
</evidence>
<reference evidence="5 6" key="1">
    <citation type="journal article" date="2018" name="Mol. Biol. Evol.">
        <title>Broad Genomic Sampling Reveals a Smut Pathogenic Ancestry of the Fungal Clade Ustilaginomycotina.</title>
        <authorList>
            <person name="Kijpornyongpan T."/>
            <person name="Mondo S.J."/>
            <person name="Barry K."/>
            <person name="Sandor L."/>
            <person name="Lee J."/>
            <person name="Lipzen A."/>
            <person name="Pangilinan J."/>
            <person name="LaButti K."/>
            <person name="Hainaut M."/>
            <person name="Henrissat B."/>
            <person name="Grigoriev I.V."/>
            <person name="Spatafora J.W."/>
            <person name="Aime M.C."/>
        </authorList>
    </citation>
    <scope>NUCLEOTIDE SEQUENCE [LARGE SCALE GENOMIC DNA]</scope>
    <source>
        <strain evidence="5 6">MCA 5214</strain>
    </source>
</reference>
<dbReference type="InterPro" id="IPR002347">
    <property type="entry name" value="SDR_fam"/>
</dbReference>
<dbReference type="Proteomes" id="UP000245884">
    <property type="component" value="Unassembled WGS sequence"/>
</dbReference>
<feature type="non-terminal residue" evidence="5">
    <location>
        <position position="1"/>
    </location>
</feature>
<evidence type="ECO:0000256" key="3">
    <source>
        <dbReference type="ARBA" id="ARBA00023002"/>
    </source>
</evidence>
<dbReference type="GeneID" id="37025775"/>
<accession>A0A316UQS5</accession>
<dbReference type="STRING" id="1569628.A0A316UQS5"/>
<comment type="similarity">
    <text evidence="1 4">Belongs to the short-chain dehydrogenases/reductases (SDR) family.</text>
</comment>
<gene>
    <name evidence="5" type="ORF">BDZ90DRAFT_205983</name>
</gene>
<organism evidence="5 6">
    <name type="scientific">Jaminaea rosea</name>
    <dbReference type="NCBI Taxonomy" id="1569628"/>
    <lineage>
        <taxon>Eukaryota</taxon>
        <taxon>Fungi</taxon>
        <taxon>Dikarya</taxon>
        <taxon>Basidiomycota</taxon>
        <taxon>Ustilaginomycotina</taxon>
        <taxon>Exobasidiomycetes</taxon>
        <taxon>Microstromatales</taxon>
        <taxon>Microstromatales incertae sedis</taxon>
        <taxon>Jaminaea</taxon>
    </lineage>
</organism>
<feature type="non-terminal residue" evidence="5">
    <location>
        <position position="268"/>
    </location>
</feature>
<dbReference type="PRINTS" id="PR00081">
    <property type="entry name" value="GDHRDH"/>
</dbReference>
<dbReference type="InterPro" id="IPR036291">
    <property type="entry name" value="NAD(P)-bd_dom_sf"/>
</dbReference>
<dbReference type="PANTHER" id="PTHR43963:SF6">
    <property type="entry name" value="CHAIN DEHYDROGENASE FAMILY PROTEIN, PUTATIVE (AFU_ORTHOLOGUE AFUA_3G15350)-RELATED"/>
    <property type="match status" value="1"/>
</dbReference>
<evidence type="ECO:0000256" key="2">
    <source>
        <dbReference type="ARBA" id="ARBA00022857"/>
    </source>
</evidence>
<keyword evidence="3" id="KW-0560">Oxidoreductase</keyword>
<dbReference type="EMBL" id="KZ819667">
    <property type="protein sequence ID" value="PWN27646.1"/>
    <property type="molecule type" value="Genomic_DNA"/>
</dbReference>
<keyword evidence="6" id="KW-1185">Reference proteome</keyword>
<dbReference type="Pfam" id="PF00106">
    <property type="entry name" value="adh_short"/>
    <property type="match status" value="2"/>
</dbReference>
<evidence type="ECO:0000256" key="4">
    <source>
        <dbReference type="RuleBase" id="RU000363"/>
    </source>
</evidence>
<dbReference type="AlphaFoldDB" id="A0A316UQS5"/>